<evidence type="ECO:0000313" key="3">
    <source>
        <dbReference type="Proteomes" id="UP001221142"/>
    </source>
</evidence>
<dbReference type="EMBL" id="JARKIF010000001">
    <property type="protein sequence ID" value="KAJ7649965.1"/>
    <property type="molecule type" value="Genomic_DNA"/>
</dbReference>
<evidence type="ECO:0000313" key="2">
    <source>
        <dbReference type="EMBL" id="KAJ7649965.1"/>
    </source>
</evidence>
<organism evidence="2 3">
    <name type="scientific">Roridomyces roridus</name>
    <dbReference type="NCBI Taxonomy" id="1738132"/>
    <lineage>
        <taxon>Eukaryota</taxon>
        <taxon>Fungi</taxon>
        <taxon>Dikarya</taxon>
        <taxon>Basidiomycota</taxon>
        <taxon>Agaricomycotina</taxon>
        <taxon>Agaricomycetes</taxon>
        <taxon>Agaricomycetidae</taxon>
        <taxon>Agaricales</taxon>
        <taxon>Marasmiineae</taxon>
        <taxon>Mycenaceae</taxon>
        <taxon>Roridomyces</taxon>
    </lineage>
</organism>
<gene>
    <name evidence="2" type="ORF">FB45DRAFT_1075833</name>
</gene>
<protein>
    <recommendedName>
        <fullName evidence="4">F-box domain-containing protein</fullName>
    </recommendedName>
</protein>
<keyword evidence="3" id="KW-1185">Reference proteome</keyword>
<feature type="coiled-coil region" evidence="1">
    <location>
        <begin position="9"/>
        <end position="36"/>
    </location>
</feature>
<sequence>MTTQIEAEIAQISLEIERQKDVLRKLESSKNVLQQQLNAIRDPIARLPLDISSDIFLQCLPPRSVYPREYPRPQAHDAPLLLLNSLIISFDHTDDLEDESYNLLGEMQPFMELPRLQVLEMFGVGVVECYWLSLHRLLRLAPNLTRLLMQNFSFLENLEDEEPEILILPYLCHLSHHRDFEGIKWISTPQLQTLRSSTEALSTEGFISFLRQASLPLRKLELIGDSNSVSRFKNSLAVIPTLTHLECLVPEPLTHTWLRTSKRCNYNEIIGATSYTDMLMALAGVLSVRRSRLKTVRFTIYRWEDPPSLTDDLTCFREFLEEGMHIHIALEDEPNMLSSS</sequence>
<keyword evidence="1" id="KW-0175">Coiled coil</keyword>
<dbReference type="AlphaFoldDB" id="A0AAD7G0T2"/>
<proteinExistence type="predicted"/>
<reference evidence="2" key="1">
    <citation type="submission" date="2023-03" db="EMBL/GenBank/DDBJ databases">
        <title>Massive genome expansion in bonnet fungi (Mycena s.s.) driven by repeated elements and novel gene families across ecological guilds.</title>
        <authorList>
            <consortium name="Lawrence Berkeley National Laboratory"/>
            <person name="Harder C.B."/>
            <person name="Miyauchi S."/>
            <person name="Viragh M."/>
            <person name="Kuo A."/>
            <person name="Thoen E."/>
            <person name="Andreopoulos B."/>
            <person name="Lu D."/>
            <person name="Skrede I."/>
            <person name="Drula E."/>
            <person name="Henrissat B."/>
            <person name="Morin E."/>
            <person name="Kohler A."/>
            <person name="Barry K."/>
            <person name="LaButti K."/>
            <person name="Morin E."/>
            <person name="Salamov A."/>
            <person name="Lipzen A."/>
            <person name="Mereny Z."/>
            <person name="Hegedus B."/>
            <person name="Baldrian P."/>
            <person name="Stursova M."/>
            <person name="Weitz H."/>
            <person name="Taylor A."/>
            <person name="Grigoriev I.V."/>
            <person name="Nagy L.G."/>
            <person name="Martin F."/>
            <person name="Kauserud H."/>
        </authorList>
    </citation>
    <scope>NUCLEOTIDE SEQUENCE</scope>
    <source>
        <strain evidence="2">9284</strain>
    </source>
</reference>
<evidence type="ECO:0008006" key="4">
    <source>
        <dbReference type="Google" id="ProtNLM"/>
    </source>
</evidence>
<name>A0AAD7G0T2_9AGAR</name>
<accession>A0AAD7G0T2</accession>
<comment type="caution">
    <text evidence="2">The sequence shown here is derived from an EMBL/GenBank/DDBJ whole genome shotgun (WGS) entry which is preliminary data.</text>
</comment>
<dbReference type="Proteomes" id="UP001221142">
    <property type="component" value="Unassembled WGS sequence"/>
</dbReference>
<evidence type="ECO:0000256" key="1">
    <source>
        <dbReference type="SAM" id="Coils"/>
    </source>
</evidence>